<dbReference type="SMART" id="SM00409">
    <property type="entry name" value="IG"/>
    <property type="match status" value="2"/>
</dbReference>
<evidence type="ECO:0000313" key="11">
    <source>
        <dbReference type="EMBL" id="KAG5201074.1"/>
    </source>
</evidence>
<comment type="pathway">
    <text evidence="7">tRNA modification; 5-methoxycarbonylmethyl-2-thiouridine-tRNA biosynthesis.</text>
</comment>
<comment type="similarity">
    <text evidence="7">Belongs to the TtcA family. CTU1/NCS6/ATPBD3 subfamily.</text>
</comment>
<organism evidence="11 12">
    <name type="scientific">Ovis aries</name>
    <name type="common">Sheep</name>
    <dbReference type="NCBI Taxonomy" id="9940"/>
    <lineage>
        <taxon>Eukaryota</taxon>
        <taxon>Metazoa</taxon>
        <taxon>Chordata</taxon>
        <taxon>Craniata</taxon>
        <taxon>Vertebrata</taxon>
        <taxon>Euteleostomi</taxon>
        <taxon>Mammalia</taxon>
        <taxon>Eutheria</taxon>
        <taxon>Laurasiatheria</taxon>
        <taxon>Artiodactyla</taxon>
        <taxon>Ruminantia</taxon>
        <taxon>Pecora</taxon>
        <taxon>Bovidae</taxon>
        <taxon>Caprinae</taxon>
        <taxon>Ovis</taxon>
    </lineage>
</organism>
<evidence type="ECO:0000256" key="8">
    <source>
        <dbReference type="SAM" id="MobiDB-lite"/>
    </source>
</evidence>
<dbReference type="InterPro" id="IPR014729">
    <property type="entry name" value="Rossmann-like_a/b/a_fold"/>
</dbReference>
<dbReference type="Pfam" id="PF16503">
    <property type="entry name" value="zn-ribbon_14"/>
    <property type="match status" value="1"/>
</dbReference>
<evidence type="ECO:0000256" key="1">
    <source>
        <dbReference type="ARBA" id="ARBA00022490"/>
    </source>
</evidence>
<dbReference type="CDD" id="cd01713">
    <property type="entry name" value="CTU1-like"/>
    <property type="match status" value="1"/>
</dbReference>
<dbReference type="GO" id="GO:0032447">
    <property type="term" value="P:protein urmylation"/>
    <property type="evidence" value="ECO:0007669"/>
    <property type="project" value="UniProtKB-UniRule"/>
</dbReference>
<protein>
    <recommendedName>
        <fullName evidence="7">Cytoplasmic tRNA 2-thiolation protein 1</fullName>
        <ecNumber evidence="7">2.7.7.-</ecNumber>
    </recommendedName>
    <alternativeName>
        <fullName evidence="7">ATP-binding domain-containing protein 3</fullName>
    </alternativeName>
    <alternativeName>
        <fullName evidence="7">Cytoplasmic tRNA adenylyltransferase 1</fullName>
    </alternativeName>
</protein>
<dbReference type="SUPFAM" id="SSF52402">
    <property type="entry name" value="Adenine nucleotide alpha hydrolases-like"/>
    <property type="match status" value="1"/>
</dbReference>
<dbReference type="Proteomes" id="UP000664991">
    <property type="component" value="Chromosome 14"/>
</dbReference>
<keyword evidence="3 7" id="KW-0808">Transferase</keyword>
<dbReference type="InterPro" id="IPR003598">
    <property type="entry name" value="Ig_sub2"/>
</dbReference>
<dbReference type="Pfam" id="PF13895">
    <property type="entry name" value="Ig_2"/>
    <property type="match status" value="1"/>
</dbReference>
<evidence type="ECO:0000256" key="9">
    <source>
        <dbReference type="SAM" id="Phobius"/>
    </source>
</evidence>
<dbReference type="GO" id="GO:0005739">
    <property type="term" value="C:mitochondrion"/>
    <property type="evidence" value="ECO:0007669"/>
    <property type="project" value="TreeGrafter"/>
</dbReference>
<accession>A0A836CW05</accession>
<evidence type="ECO:0000256" key="6">
    <source>
        <dbReference type="ARBA" id="ARBA00060195"/>
    </source>
</evidence>
<evidence type="ECO:0000313" key="12">
    <source>
        <dbReference type="Proteomes" id="UP000664991"/>
    </source>
</evidence>
<dbReference type="PROSITE" id="PS50835">
    <property type="entry name" value="IG_LIKE"/>
    <property type="match status" value="2"/>
</dbReference>
<dbReference type="InterPro" id="IPR007110">
    <property type="entry name" value="Ig-like_dom"/>
</dbReference>
<dbReference type="InterPro" id="IPR036179">
    <property type="entry name" value="Ig-like_dom_sf"/>
</dbReference>
<sequence>MDHSRPRCRLWRKLVLVDGPSYATIFSTPVNYQGILPAEISSQVKMECLSDGILQIKYHWIHNISVLSFLEKNTTLPSLTWDQMGRYRCITENSATHEILYNEVQVQAHVPRISKDVTMSTLLLNFLMTWSISGYVLLFTLILLSLIRCYSTSLLACGIHQASSQIYIAPDSLIGVERYSSSLAIENAPEDVQEYSWHRGANDTEENLIISYNATSHSRRDGPMYSGRESVSVRELEIPQISVNTTSVVDGEDVVAATCYTNDSQVQWYVNYAPVSRNYRMTVCPDNKTLVIRMFSRFDSPLQCGIEILPELIQKSDLVYVTVAYGPYSLQLSSSPTDFSGILSAEIGSQVEMECISYSRPESKYRWMHNGSFLSFSEKNITLPSLTWDQMGRYRCIAENSATQLTLYDEVHVQAPWRRPVVSRTLTISGSLLVFLIIFTVLGFTHFLVVLIRALFKHYSTRPCGTIREAAKMPHLSIASDREMQPQSMLGECHASEDTGPTSTEASLLTGPPCLSVTDFPLNLTMTIVQENGTEQLAVPLPPSVLRSLTLPKLSEQPWKPRRSRPLLPLQDPTMPAPQCASCHTARAALRRPRSGQALCGACFCAAFEAEVLHTVVAGRLLPPGAVVAVGASGGKDSTVLAHVLRELAPRLGISLHLVAVDEGIGGYRDAALAAVRRQAARWDLPLTVVAYADLFGGWTMDAVARSTAGSGRSRACCTFCGVLRRRALEEGARLVGATHVVTGHNADDMAETVLMNFLRGDAGRLARGGGLGSPGEGGALPRCRPLQLASQKEVVLYAHFRRLDYFSEECVYAPEAFRGHARDLLKMLEAARPSAVLDLVHSAERLALAPAARPPPPGACSRCGALASRALCQACALLDGLNRGRPRLAIGKGRRGLDEEGPPREPQPSRLPTSEPVPDF</sequence>
<dbReference type="SMART" id="SM00408">
    <property type="entry name" value="IGc2"/>
    <property type="match status" value="2"/>
</dbReference>
<dbReference type="EMBL" id="JAEMGP010000014">
    <property type="protein sequence ID" value="KAG5201074.1"/>
    <property type="molecule type" value="Genomic_DNA"/>
</dbReference>
<dbReference type="UniPathway" id="UPA00988"/>
<evidence type="ECO:0000256" key="3">
    <source>
        <dbReference type="ARBA" id="ARBA00022679"/>
    </source>
</evidence>
<dbReference type="HAMAP" id="MF_03053">
    <property type="entry name" value="CTU1"/>
    <property type="match status" value="1"/>
</dbReference>
<dbReference type="AlphaFoldDB" id="A0A836CW05"/>
<keyword evidence="2 7" id="KW-0820">tRNA-binding</keyword>
<comment type="subcellular location">
    <subcellularLocation>
        <location evidence="7">Cytoplasm</location>
    </subcellularLocation>
</comment>
<evidence type="ECO:0000259" key="10">
    <source>
        <dbReference type="PROSITE" id="PS50835"/>
    </source>
</evidence>
<dbReference type="SUPFAM" id="SSF48726">
    <property type="entry name" value="Immunoglobulin"/>
    <property type="match status" value="2"/>
</dbReference>
<keyword evidence="5 7" id="KW-0694">RNA-binding</keyword>
<feature type="domain" description="Ig-like" evidence="10">
    <location>
        <begin position="20"/>
        <end position="107"/>
    </location>
</feature>
<feature type="domain" description="Ig-like" evidence="10">
    <location>
        <begin position="327"/>
        <end position="408"/>
    </location>
</feature>
<gene>
    <name evidence="7" type="primary">CTU1</name>
    <name evidence="7" type="synonym">ATPBD3</name>
    <name evidence="7" type="synonym">NCS6</name>
    <name evidence="11" type="ORF">JEQ12_005608</name>
</gene>
<dbReference type="GO" id="GO:0002143">
    <property type="term" value="P:tRNA wobble position uridine thiolation"/>
    <property type="evidence" value="ECO:0007669"/>
    <property type="project" value="TreeGrafter"/>
</dbReference>
<dbReference type="Gene3D" id="3.40.50.620">
    <property type="entry name" value="HUPs"/>
    <property type="match status" value="1"/>
</dbReference>
<dbReference type="PANTHER" id="PTHR11807:SF12">
    <property type="entry name" value="CYTOPLASMIC TRNA 2-THIOLATION PROTEIN 1"/>
    <property type="match status" value="1"/>
</dbReference>
<dbReference type="InterPro" id="IPR011063">
    <property type="entry name" value="TilS/TtcA_N"/>
</dbReference>
<dbReference type="InterPro" id="IPR000541">
    <property type="entry name" value="Ncs6/Tuc1/Ctu1"/>
</dbReference>
<dbReference type="Pfam" id="PF01171">
    <property type="entry name" value="ATP_bind_3"/>
    <property type="match status" value="1"/>
</dbReference>
<dbReference type="GO" id="GO:0000049">
    <property type="term" value="F:tRNA binding"/>
    <property type="evidence" value="ECO:0007669"/>
    <property type="project" value="UniProtKB-UniRule"/>
</dbReference>
<comment type="caution">
    <text evidence="11">The sequence shown here is derived from an EMBL/GenBank/DDBJ whole genome shotgun (WGS) entry which is preliminary data.</text>
</comment>
<dbReference type="InterPro" id="IPR056369">
    <property type="entry name" value="CTU1-like_ATP-bd"/>
</dbReference>
<dbReference type="InterPro" id="IPR032442">
    <property type="entry name" value="CTU1_C"/>
</dbReference>
<evidence type="ECO:0000256" key="5">
    <source>
        <dbReference type="ARBA" id="ARBA00022884"/>
    </source>
</evidence>
<dbReference type="FunFam" id="3.40.50.620:FF:000132">
    <property type="entry name" value="Cytoplasmic tRNA 2-thiolation protein 1"/>
    <property type="match status" value="1"/>
</dbReference>
<feature type="region of interest" description="Disordered" evidence="8">
    <location>
        <begin position="890"/>
        <end position="921"/>
    </location>
</feature>
<name>A0A836CW05_SHEEP</name>
<dbReference type="InterPro" id="IPR003599">
    <property type="entry name" value="Ig_sub"/>
</dbReference>
<keyword evidence="9" id="KW-1133">Transmembrane helix</keyword>
<proteinExistence type="inferred from homology"/>
<dbReference type="EC" id="2.7.7.-" evidence="7"/>
<dbReference type="GO" id="GO:0016779">
    <property type="term" value="F:nucleotidyltransferase activity"/>
    <property type="evidence" value="ECO:0007669"/>
    <property type="project" value="UniProtKB-UniRule"/>
</dbReference>
<keyword evidence="4 7" id="KW-0819">tRNA processing</keyword>
<reference evidence="11 12" key="1">
    <citation type="submission" date="2020-12" db="EMBL/GenBank/DDBJ databases">
        <title>De novo assembly of Tibetan sheep genome.</title>
        <authorList>
            <person name="Li X."/>
        </authorList>
    </citation>
    <scope>NUCLEOTIDE SEQUENCE [LARGE SCALE GENOMIC DNA]</scope>
    <source>
        <tissue evidence="11">Heart</tissue>
    </source>
</reference>
<evidence type="ECO:0000256" key="7">
    <source>
        <dbReference type="HAMAP-Rule" id="MF_03053"/>
    </source>
</evidence>
<keyword evidence="1 7" id="KW-0963">Cytoplasm</keyword>
<evidence type="ECO:0000256" key="4">
    <source>
        <dbReference type="ARBA" id="ARBA00022694"/>
    </source>
</evidence>
<dbReference type="PANTHER" id="PTHR11807">
    <property type="entry name" value="ATPASES OF THE PP SUPERFAMILY-RELATED"/>
    <property type="match status" value="1"/>
</dbReference>
<comment type="function">
    <text evidence="6 7">Plays a central role in 2-thiolation of mcm(5)S(2)U at tRNA wobble positions of tRNA(Lys), tRNA(Glu) and tRNA(Gln). Directly binds tRNAs and probably acts by catalyzing adenylation of tRNAs, an intermediate required for 2-thiolation. It is unclear whether it acts as a sulfurtransferase that transfers sulfur from thiocarboxylated URM1 onto the uridine of tRNAs at wobble position.</text>
</comment>
<feature type="transmembrane region" description="Helical" evidence="9">
    <location>
        <begin position="122"/>
        <end position="147"/>
    </location>
</feature>
<dbReference type="GO" id="GO:0002144">
    <property type="term" value="C:cytosolic tRNA wobble base thiouridylase complex"/>
    <property type="evidence" value="ECO:0007669"/>
    <property type="project" value="TreeGrafter"/>
</dbReference>
<feature type="transmembrane region" description="Helical" evidence="9">
    <location>
        <begin position="432"/>
        <end position="452"/>
    </location>
</feature>
<dbReference type="InterPro" id="IPR013783">
    <property type="entry name" value="Ig-like_fold"/>
</dbReference>
<keyword evidence="9" id="KW-0812">Transmembrane</keyword>
<keyword evidence="9" id="KW-0472">Membrane</keyword>
<evidence type="ECO:0000256" key="2">
    <source>
        <dbReference type="ARBA" id="ARBA00022555"/>
    </source>
</evidence>
<dbReference type="Gene3D" id="2.60.40.10">
    <property type="entry name" value="Immunoglobulins"/>
    <property type="match status" value="3"/>
</dbReference>
<comment type="subunit">
    <text evidence="7">Component of a complex at least composed of URM1, CTU2/NCS2 and CTU1/ATPBD3. May form a heterodimer with CTU2/NCS2.</text>
</comment>